<dbReference type="InterPro" id="IPR029063">
    <property type="entry name" value="SAM-dependent_MTases_sf"/>
</dbReference>
<dbReference type="Proteomes" id="UP000799302">
    <property type="component" value="Unassembled WGS sequence"/>
</dbReference>
<evidence type="ECO:0000313" key="1">
    <source>
        <dbReference type="EMBL" id="KAF2670058.1"/>
    </source>
</evidence>
<dbReference type="AlphaFoldDB" id="A0A6A6UG43"/>
<name>A0A6A6UG43_9PEZI</name>
<reference evidence="1" key="1">
    <citation type="journal article" date="2020" name="Stud. Mycol.">
        <title>101 Dothideomycetes genomes: a test case for predicting lifestyles and emergence of pathogens.</title>
        <authorList>
            <person name="Haridas S."/>
            <person name="Albert R."/>
            <person name="Binder M."/>
            <person name="Bloem J."/>
            <person name="Labutti K."/>
            <person name="Salamov A."/>
            <person name="Andreopoulos B."/>
            <person name="Baker S."/>
            <person name="Barry K."/>
            <person name="Bills G."/>
            <person name="Bluhm B."/>
            <person name="Cannon C."/>
            <person name="Castanera R."/>
            <person name="Culley D."/>
            <person name="Daum C."/>
            <person name="Ezra D."/>
            <person name="Gonzalez J."/>
            <person name="Henrissat B."/>
            <person name="Kuo A."/>
            <person name="Liang C."/>
            <person name="Lipzen A."/>
            <person name="Lutzoni F."/>
            <person name="Magnuson J."/>
            <person name="Mondo S."/>
            <person name="Nolan M."/>
            <person name="Ohm R."/>
            <person name="Pangilinan J."/>
            <person name="Park H.-J."/>
            <person name="Ramirez L."/>
            <person name="Alfaro M."/>
            <person name="Sun H."/>
            <person name="Tritt A."/>
            <person name="Yoshinaga Y."/>
            <person name="Zwiers L.-H."/>
            <person name="Turgeon B."/>
            <person name="Goodwin S."/>
            <person name="Spatafora J."/>
            <person name="Crous P."/>
            <person name="Grigoriev I."/>
        </authorList>
    </citation>
    <scope>NUCLEOTIDE SEQUENCE</scope>
    <source>
        <strain evidence="1">CBS 115976</strain>
    </source>
</reference>
<dbReference type="SUPFAM" id="SSF53335">
    <property type="entry name" value="S-adenosyl-L-methionine-dependent methyltransferases"/>
    <property type="match status" value="1"/>
</dbReference>
<gene>
    <name evidence="1" type="ORF">BT63DRAFT_424017</name>
</gene>
<dbReference type="Gene3D" id="3.40.50.150">
    <property type="entry name" value="Vaccinia Virus protein VP39"/>
    <property type="match status" value="1"/>
</dbReference>
<accession>A0A6A6UG43</accession>
<dbReference type="OrthoDB" id="2013972at2759"/>
<organism evidence="1 2">
    <name type="scientific">Microthyrium microscopicum</name>
    <dbReference type="NCBI Taxonomy" id="703497"/>
    <lineage>
        <taxon>Eukaryota</taxon>
        <taxon>Fungi</taxon>
        <taxon>Dikarya</taxon>
        <taxon>Ascomycota</taxon>
        <taxon>Pezizomycotina</taxon>
        <taxon>Dothideomycetes</taxon>
        <taxon>Dothideomycetes incertae sedis</taxon>
        <taxon>Microthyriales</taxon>
        <taxon>Microthyriaceae</taxon>
        <taxon>Microthyrium</taxon>
    </lineage>
</organism>
<protein>
    <submittedName>
        <fullName evidence="1">Uncharacterized protein</fullName>
    </submittedName>
</protein>
<sequence>MNASTAYTPKQALALDTPEGYDKSGGAITAEYAKHCISRCLPFGADSIILDNACGTGAITDAIIASEPPSSIQLNLADKSPAYTAFCQAKYANIQLSIGTYTMPSEALRIAYGSLTHSFNNFGIFMTTNSGRDGASEIYRTLEPGGIAVTTCWESLTWLGPAKAVHERTRPGAPWPNPVVSWSDGNHLVGILKEAGFSNVELRTEEVWAKTRDLRSWAEQSWAILGGPPTGGWKEGDEEKWDEAVDIFVEELRKADGFKEMDDGEIRMRCSAHIVTAVR</sequence>
<proteinExistence type="predicted"/>
<keyword evidence="2" id="KW-1185">Reference proteome</keyword>
<dbReference type="EMBL" id="MU004234">
    <property type="protein sequence ID" value="KAF2670058.1"/>
    <property type="molecule type" value="Genomic_DNA"/>
</dbReference>
<evidence type="ECO:0000313" key="2">
    <source>
        <dbReference type="Proteomes" id="UP000799302"/>
    </source>
</evidence>